<feature type="coiled-coil region" evidence="1">
    <location>
        <begin position="3"/>
        <end position="30"/>
    </location>
</feature>
<dbReference type="InterPro" id="IPR011335">
    <property type="entry name" value="Restrct_endonuc-II-like"/>
</dbReference>
<feature type="domain" description="Restriction endonuclease type IV Mrr" evidence="2">
    <location>
        <begin position="249"/>
        <end position="360"/>
    </location>
</feature>
<dbReference type="GO" id="GO:0003677">
    <property type="term" value="F:DNA binding"/>
    <property type="evidence" value="ECO:0007669"/>
    <property type="project" value="InterPro"/>
</dbReference>
<dbReference type="KEGG" id="sbae:DSM104329_03173"/>
<dbReference type="Pfam" id="PF04471">
    <property type="entry name" value="Mrr_cat"/>
    <property type="match status" value="1"/>
</dbReference>
<accession>A0A9E7C1T4</accession>
<organism evidence="3 4">
    <name type="scientific">Capillimicrobium parvum</name>
    <dbReference type="NCBI Taxonomy" id="2884022"/>
    <lineage>
        <taxon>Bacteria</taxon>
        <taxon>Bacillati</taxon>
        <taxon>Actinomycetota</taxon>
        <taxon>Thermoleophilia</taxon>
        <taxon>Solirubrobacterales</taxon>
        <taxon>Capillimicrobiaceae</taxon>
        <taxon>Capillimicrobium</taxon>
    </lineage>
</organism>
<name>A0A9E7C1T4_9ACTN</name>
<proteinExistence type="predicted"/>
<protein>
    <recommendedName>
        <fullName evidence="2">Restriction endonuclease type IV Mrr domain-containing protein</fullName>
    </recommendedName>
</protein>
<keyword evidence="4" id="KW-1185">Reference proteome</keyword>
<dbReference type="EMBL" id="CP087164">
    <property type="protein sequence ID" value="UGS36763.1"/>
    <property type="molecule type" value="Genomic_DNA"/>
</dbReference>
<dbReference type="InterPro" id="IPR007560">
    <property type="entry name" value="Restrct_endonuc_IV_Mrr"/>
</dbReference>
<dbReference type="GO" id="GO:0004519">
    <property type="term" value="F:endonuclease activity"/>
    <property type="evidence" value="ECO:0007669"/>
    <property type="project" value="InterPro"/>
</dbReference>
<dbReference type="SUPFAM" id="SSF52980">
    <property type="entry name" value="Restriction endonuclease-like"/>
    <property type="match status" value="1"/>
</dbReference>
<keyword evidence="1" id="KW-0175">Coiled coil</keyword>
<gene>
    <name evidence="3" type="ORF">DSM104329_03173</name>
</gene>
<evidence type="ECO:0000256" key="1">
    <source>
        <dbReference type="SAM" id="Coils"/>
    </source>
</evidence>
<dbReference type="Gene3D" id="3.40.1350.10">
    <property type="match status" value="1"/>
</dbReference>
<evidence type="ECO:0000259" key="2">
    <source>
        <dbReference type="Pfam" id="PF04471"/>
    </source>
</evidence>
<evidence type="ECO:0000313" key="4">
    <source>
        <dbReference type="Proteomes" id="UP001162834"/>
    </source>
</evidence>
<dbReference type="Proteomes" id="UP001162834">
    <property type="component" value="Chromosome"/>
</dbReference>
<dbReference type="AlphaFoldDB" id="A0A9E7C1T4"/>
<dbReference type="GO" id="GO:0009307">
    <property type="term" value="P:DNA restriction-modification system"/>
    <property type="evidence" value="ECO:0007669"/>
    <property type="project" value="InterPro"/>
</dbReference>
<evidence type="ECO:0000313" key="3">
    <source>
        <dbReference type="EMBL" id="UGS36763.1"/>
    </source>
</evidence>
<sequence length="396" mass="44484">MNLDQALTQYDRTDANLRALEEVVTRLEEMIPEGIVFSAGSPEGREHDELRRRFAELIEALPALNGFRIQAEPLALDDVAQWRMDAFEASIPESLVDLAQQIAAPRAEVADYRHRFERLRRDLSRRRITELIDEIAATLARIKARNPQEQGSVSGDDEWPVLREAAKQLRRLVGDTASAGDWSALFRHLSFGEAVDLRDIVARDWPSVRAAVEASMYAEGEPLPVEVEDLGSLVAQQPSGPVSTALAWDALDSEGFERLIFNLLRDAPSYHNAQWLTATNAPDRGRDLSVERDVPDSLGTGRRQRVMVQCKHWRSRSIRPTDAAEAVTQAQTWSPPFDAVIIATSGRFTADAVTWVEGHNARNRLQVDMWPESHLEMLLAERPWLVEQMGLRATLG</sequence>
<dbReference type="InterPro" id="IPR011856">
    <property type="entry name" value="tRNA_endonuc-like_dom_sf"/>
</dbReference>
<dbReference type="RefSeq" id="WP_259310828.1">
    <property type="nucleotide sequence ID" value="NZ_CP087164.1"/>
</dbReference>
<reference evidence="3" key="1">
    <citation type="journal article" date="2022" name="Int. J. Syst. Evol. Microbiol.">
        <title>Pseudomonas aegrilactucae sp. nov. and Pseudomonas morbosilactucae sp. nov., pathogens causing bacterial rot of lettuce in Japan.</title>
        <authorList>
            <person name="Sawada H."/>
            <person name="Fujikawa T."/>
            <person name="Satou M."/>
        </authorList>
    </citation>
    <scope>NUCLEOTIDE SEQUENCE</scope>
    <source>
        <strain evidence="3">0166_1</strain>
    </source>
</reference>